<feature type="domain" description="HTH myb-type" evidence="3">
    <location>
        <begin position="71"/>
        <end position="125"/>
    </location>
</feature>
<dbReference type="Pfam" id="PF26639">
    <property type="entry name" value="Het-6_barrel"/>
    <property type="match status" value="1"/>
</dbReference>
<dbReference type="EMBL" id="AFQF01003174">
    <property type="protein sequence ID" value="EGU76771.1"/>
    <property type="molecule type" value="Genomic_DNA"/>
</dbReference>
<feature type="region of interest" description="Disordered" evidence="1">
    <location>
        <begin position="245"/>
        <end position="360"/>
    </location>
</feature>
<feature type="domain" description="Myb-like" evidence="2">
    <location>
        <begin position="124"/>
        <end position="174"/>
    </location>
</feature>
<feature type="domain" description="Myb-like" evidence="2">
    <location>
        <begin position="71"/>
        <end position="121"/>
    </location>
</feature>
<dbReference type="Gene3D" id="1.10.10.60">
    <property type="entry name" value="Homeodomain-like"/>
    <property type="match status" value="3"/>
</dbReference>
<dbReference type="InterPro" id="IPR010730">
    <property type="entry name" value="HET"/>
</dbReference>
<dbReference type="CDD" id="cd00167">
    <property type="entry name" value="SANT"/>
    <property type="match status" value="2"/>
</dbReference>
<feature type="compositionally biased region" description="Pro residues" evidence="1">
    <location>
        <begin position="301"/>
        <end position="310"/>
    </location>
</feature>
<dbReference type="PANTHER" id="PTHR24148">
    <property type="entry name" value="ANKYRIN REPEAT DOMAIN-CONTAINING PROTEIN 39 HOMOLOG-RELATED"/>
    <property type="match status" value="1"/>
</dbReference>
<feature type="domain" description="HTH myb-type" evidence="3">
    <location>
        <begin position="14"/>
        <end position="66"/>
    </location>
</feature>
<dbReference type="SUPFAM" id="SSF46689">
    <property type="entry name" value="Homeodomain-like"/>
    <property type="match status" value="2"/>
</dbReference>
<sequence length="992" mass="111442">MSGQETSPQSPPANTPKHRRPWTSAEDATLRTLVGHFGASRGSEGRWKDIASGLEGRTAKDCRKRWLHSLDPSLRKGRWTSQEDEILLSAYARLGPLWNEIALLIPGRKDDQCSKRYNDILNPSAKNRLSDWTAEEDNLLRQGVAALGHRWVAISSRIPGRPPLTCRNRWRTLSRLSHNRQSRSQGTTPSSSSQMSPFDNGISPAAHNPNLSIENHGATSDLMHFPMDTDIGHDQMGSSFLDSAFFDTFTGPSPSPLRESDPSDETETPNDVSAPGAAPANIAPVPDLSSNIATQTQSDPKPWPRPPKPPQAQQHQNTTNESFMPSPSTWSSLGTMLPPGTSPTDQNMWLGMTGNPPTPKNWTAPGPTDESNPLPQQFTITIITMSIIIFTTITTTQAMEINGDNWSSNQKPRRCKHICKTRMDLKTQGDALNLTDLTLSSHVSTLAWISRPIIWLSQNDRGQYGDPVRCTLHTVSLYDNPRYEALSYSWGDPYICHVTEVDGQEATVTRNLYHALRRLRLVDKTRYIWADALCINQADTTERTHQVGLMRNIYSSTTEGILWLGEFSGDGDTGANSISQETAATAFELVRSLAADRHWNSQEHAQSMAREESDALAALLDLSWWQRAWTVQEAVLPKKATLYCGTMQLPLSEVKRAHLMSVSHDRNGCCVTNPQCHDVLYKFWDCIEGFRVLQEESDKDILVRMALEMFRFRHASDRRDCVYAYLGLGSKALADYTIPYETAFKYVVRSLIQESNNLGPLVRIAEHAETRSATLPSWCPDYGSSFAETYENLDQEFGWLYMYNWYQAGGRNGPTSRFSLIDSRLEQQGIVIDKITKAEGSIYTTDTKDKIFSALYQDRDPRVCCLGSYEEVGWCELMRDMFIVFSNKPRDYSRPRTRAGFEAMVNSLWDPRSQLSMFQYQTFHSETGLVGHARVDVRVGDVLCVLLGGNMPFILRPLDDGVFGYVGQVFVHGIMDGEALQQGRELEWITLV</sequence>
<protein>
    <submittedName>
        <fullName evidence="4">Uncharacterized protein</fullName>
    </submittedName>
</protein>
<comment type="caution">
    <text evidence="4">The sequence shown here is derived from an EMBL/GenBank/DDBJ whole genome shotgun (WGS) entry which is preliminary data.</text>
</comment>
<proteinExistence type="predicted"/>
<evidence type="ECO:0000259" key="2">
    <source>
        <dbReference type="PROSITE" id="PS50090"/>
    </source>
</evidence>
<dbReference type="SMART" id="SM00717">
    <property type="entry name" value="SANT"/>
    <property type="match status" value="3"/>
</dbReference>
<dbReference type="PROSITE" id="PS50090">
    <property type="entry name" value="MYB_LIKE"/>
    <property type="match status" value="3"/>
</dbReference>
<feature type="compositionally biased region" description="Polar residues" evidence="1">
    <location>
        <begin position="311"/>
        <end position="334"/>
    </location>
</feature>
<evidence type="ECO:0000259" key="3">
    <source>
        <dbReference type="PROSITE" id="PS51294"/>
    </source>
</evidence>
<dbReference type="Pfam" id="PF00249">
    <property type="entry name" value="Myb_DNA-binding"/>
    <property type="match status" value="1"/>
</dbReference>
<organism evidence="4">
    <name type="scientific">Fusarium oxysporum (strain Fo5176)</name>
    <name type="common">Fusarium vascular wilt</name>
    <dbReference type="NCBI Taxonomy" id="660025"/>
    <lineage>
        <taxon>Eukaryota</taxon>
        <taxon>Fungi</taxon>
        <taxon>Dikarya</taxon>
        <taxon>Ascomycota</taxon>
        <taxon>Pezizomycotina</taxon>
        <taxon>Sordariomycetes</taxon>
        <taxon>Hypocreomycetidae</taxon>
        <taxon>Hypocreales</taxon>
        <taxon>Nectriaceae</taxon>
        <taxon>Fusarium</taxon>
        <taxon>Fusarium oxysporum species complex</taxon>
    </lineage>
</organism>
<dbReference type="OrthoDB" id="2157530at2759"/>
<dbReference type="InterPro" id="IPR017930">
    <property type="entry name" value="Myb_dom"/>
</dbReference>
<feature type="compositionally biased region" description="Low complexity" evidence="1">
    <location>
        <begin position="182"/>
        <end position="197"/>
    </location>
</feature>
<evidence type="ECO:0000313" key="4">
    <source>
        <dbReference type="EMBL" id="EGU76771.1"/>
    </source>
</evidence>
<dbReference type="PANTHER" id="PTHR24148:SF82">
    <property type="entry name" value="HETEROKARYON INCOMPATIBILITY DOMAIN-CONTAINING PROTEIN"/>
    <property type="match status" value="1"/>
</dbReference>
<dbReference type="Pfam" id="PF13921">
    <property type="entry name" value="Myb_DNA-bind_6"/>
    <property type="match status" value="1"/>
</dbReference>
<feature type="domain" description="Myb-like" evidence="2">
    <location>
        <begin position="14"/>
        <end position="70"/>
    </location>
</feature>
<evidence type="ECO:0000256" key="1">
    <source>
        <dbReference type="SAM" id="MobiDB-lite"/>
    </source>
</evidence>
<feature type="region of interest" description="Disordered" evidence="1">
    <location>
        <begin position="175"/>
        <end position="217"/>
    </location>
</feature>
<accession>F9G1Y6</accession>
<gene>
    <name evidence="4" type="ORF">FOXB_12668</name>
</gene>
<reference evidence="4" key="1">
    <citation type="journal article" date="2012" name="Mol. Plant Microbe Interact.">
        <title>A highly conserved effector in Fusarium oxysporum is required for full virulence on Arabidopsis.</title>
        <authorList>
            <person name="Thatcher L.F."/>
            <person name="Gardiner D.M."/>
            <person name="Kazan K."/>
            <person name="Manners J."/>
        </authorList>
    </citation>
    <scope>NUCLEOTIDE SEQUENCE [LARGE SCALE GENOMIC DNA]</scope>
    <source>
        <strain evidence="4">Fo5176</strain>
    </source>
</reference>
<dbReference type="InterPro" id="IPR052895">
    <property type="entry name" value="HetReg/Transcr_Mod"/>
</dbReference>
<feature type="compositionally biased region" description="Polar residues" evidence="1">
    <location>
        <begin position="288"/>
        <end position="299"/>
    </location>
</feature>
<name>F9G1Y6_FUSOF</name>
<dbReference type="STRING" id="660025.F9G1Y6"/>
<dbReference type="InterPro" id="IPR001005">
    <property type="entry name" value="SANT/Myb"/>
</dbReference>
<feature type="domain" description="HTH myb-type" evidence="3">
    <location>
        <begin position="132"/>
        <end position="178"/>
    </location>
</feature>
<dbReference type="PaxDb" id="5507-FOXG_13711P0"/>
<dbReference type="InterPro" id="IPR009057">
    <property type="entry name" value="Homeodomain-like_sf"/>
</dbReference>
<dbReference type="Pfam" id="PF06985">
    <property type="entry name" value="HET"/>
    <property type="match status" value="1"/>
</dbReference>
<dbReference type="PROSITE" id="PS51294">
    <property type="entry name" value="HTH_MYB"/>
    <property type="match status" value="3"/>
</dbReference>
<feature type="region of interest" description="Disordered" evidence="1">
    <location>
        <begin position="1"/>
        <end position="24"/>
    </location>
</feature>
<dbReference type="AlphaFoldDB" id="F9G1Y6"/>